<feature type="compositionally biased region" description="Basic and acidic residues" evidence="7">
    <location>
        <begin position="1"/>
        <end position="11"/>
    </location>
</feature>
<feature type="compositionally biased region" description="Basic and acidic residues" evidence="7">
    <location>
        <begin position="91"/>
        <end position="183"/>
    </location>
</feature>
<evidence type="ECO:0000256" key="3">
    <source>
        <dbReference type="ARBA" id="ARBA00022763"/>
    </source>
</evidence>
<organism evidence="11 12">
    <name type="scientific">Hyaloscypha bicolor E</name>
    <dbReference type="NCBI Taxonomy" id="1095630"/>
    <lineage>
        <taxon>Eukaryota</taxon>
        <taxon>Fungi</taxon>
        <taxon>Dikarya</taxon>
        <taxon>Ascomycota</taxon>
        <taxon>Pezizomycotina</taxon>
        <taxon>Leotiomycetes</taxon>
        <taxon>Helotiales</taxon>
        <taxon>Hyaloscyphaceae</taxon>
        <taxon>Hyaloscypha</taxon>
        <taxon>Hyaloscypha bicolor</taxon>
    </lineage>
</organism>
<name>A0A2J6TBP0_9HELO</name>
<feature type="domain" description="Chromatin assembly factor 1 subunit A dimerization" evidence="9">
    <location>
        <begin position="351"/>
        <end position="424"/>
    </location>
</feature>
<dbReference type="RefSeq" id="XP_024737349.1">
    <property type="nucleotide sequence ID" value="XM_024874697.1"/>
</dbReference>
<dbReference type="GO" id="GO:0033186">
    <property type="term" value="C:CAF-1 complex"/>
    <property type="evidence" value="ECO:0007669"/>
    <property type="project" value="TreeGrafter"/>
</dbReference>
<dbReference type="GO" id="GO:0006334">
    <property type="term" value="P:nucleosome assembly"/>
    <property type="evidence" value="ECO:0007669"/>
    <property type="project" value="TreeGrafter"/>
</dbReference>
<dbReference type="PANTHER" id="PTHR15272:SF0">
    <property type="entry name" value="CHROMATIN ASSEMBLY FACTOR 1 SUBUNIT A"/>
    <property type="match status" value="1"/>
</dbReference>
<keyword evidence="2" id="KW-0235">DNA replication</keyword>
<sequence length="644" mass="71492">MVESQREKDEPAPGSLPTPPVSIGTKRDPSPARSTTGSLTDIGTATSSNRGQSPMLGVPPSSTNLTSPSPSAFAALNGNAPPPAKKAKLTFAEKEARRIEKEFKDQQKAEEKARKEAERAAHAEEKARKEAEKEAERKKKEEEREAKRAAQEAEKAAKEEKRRKKEEEKQKAEEEKRKKERSQMRLGNFFNIPATARPRGASVDSRGRSSMSPAPSSALAAASPAASASTPSKPAQTLYEKLFPDFFIQLNVTLAPFSRFERDGEAVESIQKSIDGYIHGSRSPGTQRFFDAQSLFHLSSVLPRGRRLMPVRDIMTEFYSGNASKPIDLTTDSQNSQIKRTGDLLRKIPMKLLHFREDVRPPYRGTYTSRPVTGMIKLARNPMRRDLPNTDYDYDSEAEWQEDEDAEDLKSEGDEDEEVDDDEDMDGFLDDENDETANSRRLVLQGDLEPISTGLCWEDRKKRNTNVKMVPYRMEVILDRSIKSIDPFSKAYWEPVPTAMDPPRIPLNTMKTTSANFNGPTTTSKTVKPFFSTATDVLKSSPSTLLPPQSTLPSNPSPGRPSTKPAKDQKPKKLLGQDDMPAFCAAVQGSDLSKVGLIEVLKKKFPGRPAAAIKATLEAVAKREGVKEVDKRWKIVSQPQVSAM</sequence>
<dbReference type="InterPro" id="IPR022043">
    <property type="entry name" value="CAF1A_DD"/>
</dbReference>
<keyword evidence="4" id="KW-0143">Chaperone</keyword>
<evidence type="ECO:0000259" key="9">
    <source>
        <dbReference type="Pfam" id="PF12253"/>
    </source>
</evidence>
<evidence type="ECO:0000256" key="5">
    <source>
        <dbReference type="ARBA" id="ARBA00023204"/>
    </source>
</evidence>
<dbReference type="InParanoid" id="A0A2J6TBP0"/>
<feature type="compositionally biased region" description="Low complexity" evidence="7">
    <location>
        <begin position="540"/>
        <end position="554"/>
    </location>
</feature>
<dbReference type="InterPro" id="IPR048800">
    <property type="entry name" value="Cac1-like_C"/>
</dbReference>
<protein>
    <recommendedName>
        <fullName evidence="13">Chromatin assembly factor 1 subunit A</fullName>
    </recommendedName>
</protein>
<keyword evidence="3" id="KW-0227">DNA damage</keyword>
<feature type="region of interest" description="Disordered" evidence="7">
    <location>
        <begin position="539"/>
        <end position="574"/>
    </location>
</feature>
<feature type="domain" description="Chromatin assembly factor 1 subunit Cac1-like C-terminal" evidence="10">
    <location>
        <begin position="580"/>
        <end position="635"/>
    </location>
</feature>
<evidence type="ECO:0000256" key="4">
    <source>
        <dbReference type="ARBA" id="ARBA00023186"/>
    </source>
</evidence>
<feature type="compositionally biased region" description="Acidic residues" evidence="7">
    <location>
        <begin position="392"/>
        <end position="435"/>
    </location>
</feature>
<dbReference type="AlphaFoldDB" id="A0A2J6TBP0"/>
<dbReference type="Pfam" id="PF21796">
    <property type="entry name" value="Cac1_C"/>
    <property type="match status" value="1"/>
</dbReference>
<keyword evidence="5" id="KW-0234">DNA repair</keyword>
<dbReference type="STRING" id="1095630.A0A2J6TBP0"/>
<evidence type="ECO:0000256" key="7">
    <source>
        <dbReference type="SAM" id="MobiDB-lite"/>
    </source>
</evidence>
<evidence type="ECO:0000256" key="1">
    <source>
        <dbReference type="ARBA" id="ARBA00004123"/>
    </source>
</evidence>
<dbReference type="PANTHER" id="PTHR15272">
    <property type="entry name" value="CHROMATIN ASSEMBLY FACTOR 1 SUBUNIT A CAF-1 SUBUNIT A"/>
    <property type="match status" value="1"/>
</dbReference>
<keyword evidence="6" id="KW-0539">Nucleus</keyword>
<evidence type="ECO:0000313" key="12">
    <source>
        <dbReference type="Proteomes" id="UP000235371"/>
    </source>
</evidence>
<feature type="domain" description="Chromatin assembly factor 1 p150 subunit acidic region" evidence="8">
    <location>
        <begin position="86"/>
        <end position="196"/>
    </location>
</feature>
<feature type="region of interest" description="Disordered" evidence="7">
    <location>
        <begin position="1"/>
        <end position="232"/>
    </location>
</feature>
<dbReference type="Pfam" id="PF11600">
    <property type="entry name" value="CAF1A_acidic"/>
    <property type="match status" value="1"/>
</dbReference>
<dbReference type="OrthoDB" id="79480at2759"/>
<dbReference type="Proteomes" id="UP000235371">
    <property type="component" value="Unassembled WGS sequence"/>
</dbReference>
<proteinExistence type="predicted"/>
<comment type="subcellular location">
    <subcellularLocation>
        <location evidence="1">Nucleus</location>
    </subcellularLocation>
</comment>
<evidence type="ECO:0008006" key="13">
    <source>
        <dbReference type="Google" id="ProtNLM"/>
    </source>
</evidence>
<gene>
    <name evidence="11" type="ORF">K444DRAFT_528183</name>
</gene>
<dbReference type="GO" id="GO:0005634">
    <property type="term" value="C:nucleus"/>
    <property type="evidence" value="ECO:0007669"/>
    <property type="project" value="UniProtKB-SubCell"/>
</dbReference>
<evidence type="ECO:0000259" key="8">
    <source>
        <dbReference type="Pfam" id="PF11600"/>
    </source>
</evidence>
<evidence type="ECO:0000256" key="6">
    <source>
        <dbReference type="ARBA" id="ARBA00023242"/>
    </source>
</evidence>
<feature type="region of interest" description="Disordered" evidence="7">
    <location>
        <begin position="384"/>
        <end position="436"/>
    </location>
</feature>
<dbReference type="GO" id="GO:0006281">
    <property type="term" value="P:DNA repair"/>
    <property type="evidence" value="ECO:0007669"/>
    <property type="project" value="UniProtKB-KW"/>
</dbReference>
<dbReference type="EMBL" id="KZ613790">
    <property type="protein sequence ID" value="PMD60445.1"/>
    <property type="molecule type" value="Genomic_DNA"/>
</dbReference>
<feature type="compositionally biased region" description="Low complexity" evidence="7">
    <location>
        <begin position="209"/>
        <end position="232"/>
    </location>
</feature>
<dbReference type="InterPro" id="IPR021644">
    <property type="entry name" value="CAF-1_p150_acidic"/>
</dbReference>
<keyword evidence="12" id="KW-1185">Reference proteome</keyword>
<dbReference type="Pfam" id="PF12253">
    <property type="entry name" value="CAF1A_dimeriz"/>
    <property type="match status" value="1"/>
</dbReference>
<reference evidence="11 12" key="1">
    <citation type="submission" date="2016-04" db="EMBL/GenBank/DDBJ databases">
        <title>A degradative enzymes factory behind the ericoid mycorrhizal symbiosis.</title>
        <authorList>
            <consortium name="DOE Joint Genome Institute"/>
            <person name="Martino E."/>
            <person name="Morin E."/>
            <person name="Grelet G."/>
            <person name="Kuo A."/>
            <person name="Kohler A."/>
            <person name="Daghino S."/>
            <person name="Barry K."/>
            <person name="Choi C."/>
            <person name="Cichocki N."/>
            <person name="Clum A."/>
            <person name="Copeland A."/>
            <person name="Hainaut M."/>
            <person name="Haridas S."/>
            <person name="Labutti K."/>
            <person name="Lindquist E."/>
            <person name="Lipzen A."/>
            <person name="Khouja H.-R."/>
            <person name="Murat C."/>
            <person name="Ohm R."/>
            <person name="Olson A."/>
            <person name="Spatafora J."/>
            <person name="Veneault-Fourrey C."/>
            <person name="Henrissat B."/>
            <person name="Grigoriev I."/>
            <person name="Martin F."/>
            <person name="Perotto S."/>
        </authorList>
    </citation>
    <scope>NUCLEOTIDE SEQUENCE [LARGE SCALE GENOMIC DNA]</scope>
    <source>
        <strain evidence="11 12">E</strain>
    </source>
</reference>
<accession>A0A2J6TBP0</accession>
<evidence type="ECO:0000259" key="10">
    <source>
        <dbReference type="Pfam" id="PF21796"/>
    </source>
</evidence>
<evidence type="ECO:0000256" key="2">
    <source>
        <dbReference type="ARBA" id="ARBA00022705"/>
    </source>
</evidence>
<dbReference type="GeneID" id="36582777"/>
<feature type="compositionally biased region" description="Low complexity" evidence="7">
    <location>
        <begin position="59"/>
        <end position="71"/>
    </location>
</feature>
<dbReference type="GO" id="GO:0006260">
    <property type="term" value="P:DNA replication"/>
    <property type="evidence" value="ECO:0007669"/>
    <property type="project" value="UniProtKB-KW"/>
</dbReference>
<feature type="compositionally biased region" description="Polar residues" evidence="7">
    <location>
        <begin position="32"/>
        <end position="52"/>
    </location>
</feature>
<evidence type="ECO:0000313" key="11">
    <source>
        <dbReference type="EMBL" id="PMD60445.1"/>
    </source>
</evidence>